<dbReference type="AlphaFoldDB" id="A0A919BAH3"/>
<dbReference type="PANTHER" id="PTHR44103:SF1">
    <property type="entry name" value="PROPROTEIN CONVERTASE P"/>
    <property type="match status" value="1"/>
</dbReference>
<dbReference type="Proteomes" id="UP000638313">
    <property type="component" value="Unassembled WGS sequence"/>
</dbReference>
<dbReference type="Pfam" id="PF13517">
    <property type="entry name" value="FG-GAP_3"/>
    <property type="match status" value="2"/>
</dbReference>
<dbReference type="Gene3D" id="3.90.1720.10">
    <property type="entry name" value="endopeptidase domain like (from Nostoc punctiforme)"/>
    <property type="match status" value="1"/>
</dbReference>
<evidence type="ECO:0000313" key="5">
    <source>
        <dbReference type="Proteomes" id="UP000638313"/>
    </source>
</evidence>
<feature type="chain" id="PRO_5039042189" evidence="3">
    <location>
        <begin position="27"/>
        <end position="489"/>
    </location>
</feature>
<accession>A0A919BAH3</accession>
<feature type="region of interest" description="Disordered" evidence="2">
    <location>
        <begin position="43"/>
        <end position="79"/>
    </location>
</feature>
<evidence type="ECO:0000256" key="1">
    <source>
        <dbReference type="ARBA" id="ARBA00022729"/>
    </source>
</evidence>
<dbReference type="InterPro" id="IPR013517">
    <property type="entry name" value="FG-GAP"/>
</dbReference>
<reference evidence="4" key="2">
    <citation type="submission" date="2020-09" db="EMBL/GenBank/DDBJ databases">
        <authorList>
            <person name="Sun Q."/>
            <person name="Ohkuma M."/>
        </authorList>
    </citation>
    <scope>NUCLEOTIDE SEQUENCE</scope>
    <source>
        <strain evidence="4">JCM 4059</strain>
    </source>
</reference>
<sequence>MPKRTTLRSHAIGIALVCAITGGTVAASVGSATAAPAAAASAQQNQDLHANPGQGPITPVPAPYAPKLPKAQKNRGLVASPRTSGFAAPKLTRSEVINRAQSWVGLGLKYNQDGWYEGYRMDCSGYASMAWNLGDSLTTPVFTPGVAERISKDELKAGDALLNPKPGNDGHIVLFEKWADDDHSSYWGYDFSGSGVHHKVFPYAYYANYDPDSYFPIRNKSVIDDITDPGMTNLTAGDFNGDGKKDLVAAEVKTGKLFSYPGTGTGRVGDRVEIGKGGWNGMKDLTVADMNKDGKDDLIATEISTGKLFLYPGNGSGLGDRVEIGRGGWNGLKDLFTGDFNGDGKKDIGATEIDTGKLYLYPGTGNINGLGALGDRIEIGNGGWNGMNKLVSPGDVNKDGKDDLVATEISTGKLYLYAGNGNGVASRVEIGNGGWNGISDYAGADFNGDGIGDLAAVESEPGETGKLYFYPGTGNGRLGDRTEIGNGGW</sequence>
<organism evidence="4 5">
    <name type="scientific">Streptomyces mashuensis</name>
    <dbReference type="NCBI Taxonomy" id="33904"/>
    <lineage>
        <taxon>Bacteria</taxon>
        <taxon>Bacillati</taxon>
        <taxon>Actinomycetota</taxon>
        <taxon>Actinomycetes</taxon>
        <taxon>Kitasatosporales</taxon>
        <taxon>Streptomycetaceae</taxon>
        <taxon>Streptomyces</taxon>
    </lineage>
</organism>
<proteinExistence type="predicted"/>
<evidence type="ECO:0000313" key="4">
    <source>
        <dbReference type="EMBL" id="GHF72286.1"/>
    </source>
</evidence>
<dbReference type="InterPro" id="IPR028994">
    <property type="entry name" value="Integrin_alpha_N"/>
</dbReference>
<feature type="signal peptide" evidence="3">
    <location>
        <begin position="1"/>
        <end position="26"/>
    </location>
</feature>
<evidence type="ECO:0000256" key="3">
    <source>
        <dbReference type="SAM" id="SignalP"/>
    </source>
</evidence>
<dbReference type="EMBL" id="BNBD01000022">
    <property type="protein sequence ID" value="GHF72286.1"/>
    <property type="molecule type" value="Genomic_DNA"/>
</dbReference>
<dbReference type="Gene3D" id="2.130.10.130">
    <property type="entry name" value="Integrin alpha, N-terminal"/>
    <property type="match status" value="2"/>
</dbReference>
<protein>
    <submittedName>
        <fullName evidence="4">Uncharacterized protein</fullName>
    </submittedName>
</protein>
<keyword evidence="1 3" id="KW-0732">Signal</keyword>
<evidence type="ECO:0000256" key="2">
    <source>
        <dbReference type="SAM" id="MobiDB-lite"/>
    </source>
</evidence>
<comment type="caution">
    <text evidence="4">The sequence shown here is derived from an EMBL/GenBank/DDBJ whole genome shotgun (WGS) entry which is preliminary data.</text>
</comment>
<keyword evidence="5" id="KW-1185">Reference proteome</keyword>
<reference evidence="4" key="1">
    <citation type="journal article" date="2014" name="Int. J. Syst. Evol. Microbiol.">
        <title>Complete genome sequence of Corynebacterium casei LMG S-19264T (=DSM 44701T), isolated from a smear-ripened cheese.</title>
        <authorList>
            <consortium name="US DOE Joint Genome Institute (JGI-PGF)"/>
            <person name="Walter F."/>
            <person name="Albersmeier A."/>
            <person name="Kalinowski J."/>
            <person name="Ruckert C."/>
        </authorList>
    </citation>
    <scope>NUCLEOTIDE SEQUENCE</scope>
    <source>
        <strain evidence="4">JCM 4059</strain>
    </source>
</reference>
<gene>
    <name evidence="4" type="ORF">GCM10010218_61980</name>
</gene>
<dbReference type="PANTHER" id="PTHR44103">
    <property type="entry name" value="PROPROTEIN CONVERTASE P"/>
    <property type="match status" value="1"/>
</dbReference>
<dbReference type="SUPFAM" id="SSF69318">
    <property type="entry name" value="Integrin alpha N-terminal domain"/>
    <property type="match status" value="2"/>
</dbReference>
<name>A0A919BAH3_9ACTN</name>
<dbReference type="RefSeq" id="WP_190133100.1">
    <property type="nucleotide sequence ID" value="NZ_BNBD01000022.1"/>
</dbReference>